<keyword evidence="2" id="KW-1185">Reference proteome</keyword>
<evidence type="ECO:0000313" key="1">
    <source>
        <dbReference type="EMBL" id="ADU65742.1"/>
    </source>
</evidence>
<protein>
    <submittedName>
        <fullName evidence="1">Uncharacterized protein</fullName>
    </submittedName>
</protein>
<sequence length="54" mass="6205">MAVVKGEVSFRPRTPLECGVCYVKSLWSFSRILRDDFLKELLVAVPALMRYTGR</sequence>
<dbReference type="AlphaFoldDB" id="E6W3E9"/>
<reference evidence="1 2" key="1">
    <citation type="submission" date="2010-12" db="EMBL/GenBank/DDBJ databases">
        <title>Complete sequence of Desulfurispirillum indicum S5.</title>
        <authorList>
            <consortium name="US DOE Joint Genome Institute"/>
            <person name="Lucas S."/>
            <person name="Copeland A."/>
            <person name="Lapidus A."/>
            <person name="Cheng J.-F."/>
            <person name="Goodwin L."/>
            <person name="Pitluck S."/>
            <person name="Chertkov O."/>
            <person name="Held B."/>
            <person name="Detter J.C."/>
            <person name="Han C."/>
            <person name="Tapia R."/>
            <person name="Land M."/>
            <person name="Hauser L."/>
            <person name="Kyrpides N."/>
            <person name="Ivanova N."/>
            <person name="Mikhailova N."/>
            <person name="Haggblom M."/>
            <person name="Rauschenbach I."/>
            <person name="Bini E."/>
            <person name="Woyke T."/>
        </authorList>
    </citation>
    <scope>NUCLEOTIDE SEQUENCE [LARGE SCALE GENOMIC DNA]</scope>
    <source>
        <strain evidence="2">ATCC BAA-1389 / DSM 22839 / S5</strain>
    </source>
</reference>
<dbReference type="InParanoid" id="E6W3E9"/>
<evidence type="ECO:0000313" key="2">
    <source>
        <dbReference type="Proteomes" id="UP000002572"/>
    </source>
</evidence>
<organism evidence="1 2">
    <name type="scientific">Desulfurispirillum indicum (strain ATCC BAA-1389 / DSM 22839 / S5)</name>
    <dbReference type="NCBI Taxonomy" id="653733"/>
    <lineage>
        <taxon>Bacteria</taxon>
        <taxon>Pseudomonadati</taxon>
        <taxon>Chrysiogenota</taxon>
        <taxon>Chrysiogenia</taxon>
        <taxon>Chrysiogenales</taxon>
        <taxon>Chrysiogenaceae</taxon>
        <taxon>Desulfurispirillum</taxon>
    </lineage>
</organism>
<dbReference type="EMBL" id="CP002432">
    <property type="protein sequence ID" value="ADU65742.1"/>
    <property type="molecule type" value="Genomic_DNA"/>
</dbReference>
<name>E6W3E9_DESIS</name>
<dbReference type="Proteomes" id="UP000002572">
    <property type="component" value="Chromosome"/>
</dbReference>
<proteinExistence type="predicted"/>
<accession>E6W3E9</accession>
<dbReference type="HOGENOM" id="CLU_3042729_0_0_0"/>
<gene>
    <name evidence="1" type="ordered locus">Selin_1007</name>
</gene>
<dbReference type="STRING" id="653733.Selin_1007"/>
<dbReference type="KEGG" id="din:Selin_1007"/>